<feature type="binding site" evidence="8">
    <location>
        <position position="183"/>
    </location>
    <ligand>
        <name>D-glyceraldehyde 3-phosphate</name>
        <dbReference type="ChEBI" id="CHEBI:59776"/>
    </ligand>
</feature>
<feature type="binding site" evidence="9">
    <location>
        <position position="121"/>
    </location>
    <ligand>
        <name>NAD(+)</name>
        <dbReference type="ChEBI" id="CHEBI:57540"/>
    </ligand>
</feature>
<dbReference type="EMBL" id="JACRWC010000092">
    <property type="protein sequence ID" value="MBC5999758.1"/>
    <property type="molecule type" value="Genomic_DNA"/>
</dbReference>
<dbReference type="SUPFAM" id="SSF55347">
    <property type="entry name" value="Glyceraldehyde-3-phosphate dehydrogenase-like, C-terminal domain"/>
    <property type="match status" value="1"/>
</dbReference>
<proteinExistence type="inferred from homology"/>
<feature type="binding site" evidence="8">
    <location>
        <position position="235"/>
    </location>
    <ligand>
        <name>D-glyceraldehyde 3-phosphate</name>
        <dbReference type="ChEBI" id="CHEBI:59776"/>
    </ligand>
</feature>
<dbReference type="InterPro" id="IPR006424">
    <property type="entry name" value="Glyceraldehyde-3-P_DH_1"/>
</dbReference>
<evidence type="ECO:0000256" key="1">
    <source>
        <dbReference type="ARBA" id="ARBA00003501"/>
    </source>
</evidence>
<dbReference type="GO" id="GO:0005829">
    <property type="term" value="C:cytosol"/>
    <property type="evidence" value="ECO:0007669"/>
    <property type="project" value="TreeGrafter"/>
</dbReference>
<comment type="catalytic activity">
    <reaction evidence="6">
        <text>D-glyceraldehyde 3-phosphate + phosphate + NAD(+) = (2R)-3-phospho-glyceroyl phosphate + NADH + H(+)</text>
        <dbReference type="Rhea" id="RHEA:10300"/>
        <dbReference type="ChEBI" id="CHEBI:15378"/>
        <dbReference type="ChEBI" id="CHEBI:43474"/>
        <dbReference type="ChEBI" id="CHEBI:57540"/>
        <dbReference type="ChEBI" id="CHEBI:57604"/>
        <dbReference type="ChEBI" id="CHEBI:57945"/>
        <dbReference type="ChEBI" id="CHEBI:59776"/>
        <dbReference type="EC" id="1.2.1.12"/>
    </reaction>
</comment>
<dbReference type="InterPro" id="IPR036291">
    <property type="entry name" value="NAD(P)-bd_dom_sf"/>
</dbReference>
<keyword evidence="4 12" id="KW-0560">Oxidoreductase</keyword>
<feature type="site" description="Activates thiol group during catalysis" evidence="10">
    <location>
        <position position="180"/>
    </location>
</feature>
<evidence type="ECO:0000256" key="3">
    <source>
        <dbReference type="ARBA" id="ARBA00011881"/>
    </source>
</evidence>
<evidence type="ECO:0000256" key="4">
    <source>
        <dbReference type="ARBA" id="ARBA00023002"/>
    </source>
</evidence>
<dbReference type="SMART" id="SM00846">
    <property type="entry name" value="Gp_dh_N"/>
    <property type="match status" value="1"/>
</dbReference>
<feature type="domain" description="Glyceraldehyde 3-phosphate dehydrogenase NAD(P) binding" evidence="13">
    <location>
        <begin position="3"/>
        <end position="153"/>
    </location>
</feature>
<dbReference type="PIRSF" id="PIRSF000149">
    <property type="entry name" value="GAP_DH"/>
    <property type="match status" value="1"/>
</dbReference>
<dbReference type="PRINTS" id="PR00078">
    <property type="entry name" value="G3PDHDRGNASE"/>
</dbReference>
<dbReference type="AlphaFoldDB" id="A0A923NBI3"/>
<dbReference type="GO" id="GO:0006006">
    <property type="term" value="P:glucose metabolic process"/>
    <property type="evidence" value="ECO:0007669"/>
    <property type="project" value="InterPro"/>
</dbReference>
<keyword evidence="9" id="KW-0547">Nucleotide-binding</keyword>
<dbReference type="RefSeq" id="WP_177264893.1">
    <property type="nucleotide sequence ID" value="NZ_JACRWC010000092.1"/>
</dbReference>
<dbReference type="CDD" id="cd18126">
    <property type="entry name" value="GAPDH_I_C"/>
    <property type="match status" value="1"/>
</dbReference>
<evidence type="ECO:0000256" key="10">
    <source>
        <dbReference type="PIRSR" id="PIRSR000149-4"/>
    </source>
</evidence>
<evidence type="ECO:0000256" key="2">
    <source>
        <dbReference type="ARBA" id="ARBA00007406"/>
    </source>
</evidence>
<gene>
    <name evidence="14" type="primary">gap</name>
    <name evidence="14" type="ORF">H8876_07065</name>
</gene>
<dbReference type="Pfam" id="PF00044">
    <property type="entry name" value="Gp_dh_N"/>
    <property type="match status" value="1"/>
</dbReference>
<feature type="active site" description="Nucleophile" evidence="7">
    <location>
        <position position="153"/>
    </location>
</feature>
<name>A0A923NBI3_9FIRM</name>
<keyword evidence="5 9" id="KW-0520">NAD</keyword>
<evidence type="ECO:0000313" key="14">
    <source>
        <dbReference type="EMBL" id="MBC5999758.1"/>
    </source>
</evidence>
<protein>
    <recommendedName>
        <fullName evidence="12">Glyceraldehyde-3-phosphate dehydrogenase</fullName>
        <ecNumber evidence="12">1.2.1.-</ecNumber>
    </recommendedName>
</protein>
<dbReference type="EC" id="1.2.1.-" evidence="12"/>
<organism evidence="14 15">
    <name type="scientific">Lentihominibacter faecis</name>
    <dbReference type="NCBI Taxonomy" id="2764712"/>
    <lineage>
        <taxon>Bacteria</taxon>
        <taxon>Bacillati</taxon>
        <taxon>Bacillota</taxon>
        <taxon>Clostridia</taxon>
        <taxon>Peptostreptococcales</taxon>
        <taxon>Anaerovoracaceae</taxon>
        <taxon>Lentihominibacter</taxon>
    </lineage>
</organism>
<dbReference type="SUPFAM" id="SSF51735">
    <property type="entry name" value="NAD(P)-binding Rossmann-fold domains"/>
    <property type="match status" value="1"/>
</dbReference>
<comment type="caution">
    <text evidence="14">The sequence shown here is derived from an EMBL/GenBank/DDBJ whole genome shotgun (WGS) entry which is preliminary data.</text>
</comment>
<dbReference type="InterPro" id="IPR020830">
    <property type="entry name" value="GlycerAld_3-P_DH_AS"/>
</dbReference>
<evidence type="ECO:0000313" key="15">
    <source>
        <dbReference type="Proteomes" id="UP000644115"/>
    </source>
</evidence>
<dbReference type="InterPro" id="IPR020828">
    <property type="entry name" value="GlycerAld_3-P_DH_NAD(P)-bd"/>
</dbReference>
<dbReference type="Pfam" id="PF02800">
    <property type="entry name" value="Gp_dh_C"/>
    <property type="match status" value="1"/>
</dbReference>
<dbReference type="CDD" id="cd05214">
    <property type="entry name" value="GAPDH_I_N"/>
    <property type="match status" value="1"/>
</dbReference>
<accession>A0A923NBI3</accession>
<sequence length="341" mass="37638">MAIKIGVSGFGRISRVVIRAAMDMPEIEIAGINVRNADKEYMVYMLKYDTVFGRFPKELDVYEDGIIIDGKRVPVYSESDAANIPWSECGAEYIVEGTGAYNTTEKAMVHINQGAKKVIITAPAKDKTTPTFVMGVNHDEYTKDMTIVSNASCTTNCLAPVCKVIEDNWGIEQGLMSTIHAATAKQKVVDARSLKDWRTGRSAFGNIIPTSTGAAKAVGLVIPSLVGRMTGIAYRVPTNDVSVIDVNIQLKESASYEEICRKIKEASEEGPMKGVIEYIDDEVVSSDFIADPHTSIFDAREGIQLNDKFFKLIAFYDNEYGYSTKVLELIRHMYHVDNADA</sequence>
<comment type="function">
    <text evidence="1">Catalyzes the oxidative phosphorylation of glyceraldehyde 3-phosphate (G3P) to 1,3-bisphosphoglycerate (BPG) using the cofactor NAD. The first reaction step involves the formation of a hemiacetal intermediate between G3P and a cysteine residue, and this hemiacetal intermediate is then oxidized to a thioester, with concomitant reduction of NAD to NADH. The reduced NADH is then exchanged with the second NAD, and the thioester is attacked by a nucleophilic inorganic phosphate to produce BPG.</text>
</comment>
<dbReference type="Gene3D" id="3.30.360.10">
    <property type="entry name" value="Dihydrodipicolinate Reductase, domain 2"/>
    <property type="match status" value="1"/>
</dbReference>
<evidence type="ECO:0000256" key="7">
    <source>
        <dbReference type="PIRSR" id="PIRSR000149-1"/>
    </source>
</evidence>
<evidence type="ECO:0000256" key="5">
    <source>
        <dbReference type="ARBA" id="ARBA00023027"/>
    </source>
</evidence>
<evidence type="ECO:0000256" key="9">
    <source>
        <dbReference type="PIRSR" id="PIRSR000149-3"/>
    </source>
</evidence>
<evidence type="ECO:0000256" key="6">
    <source>
        <dbReference type="ARBA" id="ARBA00047698"/>
    </source>
</evidence>
<evidence type="ECO:0000256" key="8">
    <source>
        <dbReference type="PIRSR" id="PIRSR000149-2"/>
    </source>
</evidence>
<dbReference type="GO" id="GO:0006096">
    <property type="term" value="P:glycolytic process"/>
    <property type="evidence" value="ECO:0007669"/>
    <property type="project" value="TreeGrafter"/>
</dbReference>
<dbReference type="Gene3D" id="3.40.50.720">
    <property type="entry name" value="NAD(P)-binding Rossmann-like Domain"/>
    <property type="match status" value="1"/>
</dbReference>
<comment type="subunit">
    <text evidence="3">Homotetramer.</text>
</comment>
<dbReference type="FunFam" id="3.30.360.10:FF:000001">
    <property type="entry name" value="Glyceraldehyde-3-phosphate dehydrogenase"/>
    <property type="match status" value="1"/>
</dbReference>
<dbReference type="GO" id="GO:0004365">
    <property type="term" value="F:glyceraldehyde-3-phosphate dehydrogenase (NAD+) (phosphorylating) activity"/>
    <property type="evidence" value="ECO:0007669"/>
    <property type="project" value="UniProtKB-EC"/>
</dbReference>
<feature type="binding site" evidence="9">
    <location>
        <position position="318"/>
    </location>
    <ligand>
        <name>NAD(+)</name>
        <dbReference type="ChEBI" id="CHEBI:57540"/>
    </ligand>
</feature>
<dbReference type="NCBIfam" id="TIGR01534">
    <property type="entry name" value="GAPDH-I"/>
    <property type="match status" value="1"/>
</dbReference>
<evidence type="ECO:0000256" key="11">
    <source>
        <dbReference type="RuleBase" id="RU000397"/>
    </source>
</evidence>
<dbReference type="GO" id="GO:0051287">
    <property type="term" value="F:NAD binding"/>
    <property type="evidence" value="ECO:0007669"/>
    <property type="project" value="InterPro"/>
</dbReference>
<reference evidence="14" key="1">
    <citation type="submission" date="2020-08" db="EMBL/GenBank/DDBJ databases">
        <authorList>
            <person name="Liu C."/>
            <person name="Sun Q."/>
        </authorList>
    </citation>
    <scope>NUCLEOTIDE SEQUENCE</scope>
    <source>
        <strain evidence="14">BX16</strain>
    </source>
</reference>
<dbReference type="PANTHER" id="PTHR10836:SF76">
    <property type="entry name" value="GLYCERALDEHYDE-3-PHOSPHATE DEHYDROGENASE-RELATED"/>
    <property type="match status" value="1"/>
</dbReference>
<feature type="binding site" evidence="9">
    <location>
        <begin position="12"/>
        <end position="13"/>
    </location>
    <ligand>
        <name>NAD(+)</name>
        <dbReference type="ChEBI" id="CHEBI:57540"/>
    </ligand>
</feature>
<feature type="binding site" evidence="8">
    <location>
        <begin position="152"/>
        <end position="154"/>
    </location>
    <ligand>
        <name>D-glyceraldehyde 3-phosphate</name>
        <dbReference type="ChEBI" id="CHEBI:59776"/>
    </ligand>
</feature>
<dbReference type="Proteomes" id="UP000644115">
    <property type="component" value="Unassembled WGS sequence"/>
</dbReference>
<dbReference type="FunFam" id="3.40.50.720:FF:000001">
    <property type="entry name" value="Glyceraldehyde-3-phosphate dehydrogenase"/>
    <property type="match status" value="1"/>
</dbReference>
<feature type="binding site" evidence="8">
    <location>
        <begin position="212"/>
        <end position="213"/>
    </location>
    <ligand>
        <name>D-glyceraldehyde 3-phosphate</name>
        <dbReference type="ChEBI" id="CHEBI:59776"/>
    </ligand>
</feature>
<dbReference type="PROSITE" id="PS00071">
    <property type="entry name" value="GAPDH"/>
    <property type="match status" value="1"/>
</dbReference>
<evidence type="ECO:0000259" key="13">
    <source>
        <dbReference type="SMART" id="SM00846"/>
    </source>
</evidence>
<dbReference type="InterPro" id="IPR020831">
    <property type="entry name" value="GlycerAld/Erythrose_P_DH"/>
</dbReference>
<dbReference type="GO" id="GO:0050661">
    <property type="term" value="F:NADP binding"/>
    <property type="evidence" value="ECO:0007669"/>
    <property type="project" value="InterPro"/>
</dbReference>
<dbReference type="PANTHER" id="PTHR10836">
    <property type="entry name" value="GLYCERALDEHYDE 3-PHOSPHATE DEHYDROGENASE"/>
    <property type="match status" value="1"/>
</dbReference>
<comment type="similarity">
    <text evidence="2 11">Belongs to the glyceraldehyde-3-phosphate dehydrogenase family.</text>
</comment>
<keyword evidence="15" id="KW-1185">Reference proteome</keyword>
<evidence type="ECO:0000256" key="12">
    <source>
        <dbReference type="RuleBase" id="RU361160"/>
    </source>
</evidence>
<dbReference type="InterPro" id="IPR020829">
    <property type="entry name" value="GlycerAld_3-P_DH_cat"/>
</dbReference>